<evidence type="ECO:0000256" key="4">
    <source>
        <dbReference type="ARBA" id="ARBA00022842"/>
    </source>
</evidence>
<dbReference type="Gene3D" id="3.20.20.70">
    <property type="entry name" value="Aldolase class I"/>
    <property type="match status" value="1"/>
</dbReference>
<dbReference type="Proteomes" id="UP000219573">
    <property type="component" value="Unassembled WGS sequence"/>
</dbReference>
<feature type="binding site" evidence="9">
    <location>
        <begin position="189"/>
        <end position="190"/>
    </location>
    <ligand>
        <name>2-[(2R,5Z)-2-carboxy-4-methylthiazol-5(2H)-ylidene]ethyl phosphate</name>
        <dbReference type="ChEBI" id="CHEBI:62899"/>
    </ligand>
</feature>
<comment type="catalytic activity">
    <reaction evidence="8 9 10">
        <text>2-[(2R,5Z)-2-carboxy-4-methylthiazol-5(2H)-ylidene]ethyl phosphate + 4-amino-2-methyl-5-(diphosphooxymethyl)pyrimidine + 2 H(+) = thiamine phosphate + CO2 + diphosphate</text>
        <dbReference type="Rhea" id="RHEA:47844"/>
        <dbReference type="ChEBI" id="CHEBI:15378"/>
        <dbReference type="ChEBI" id="CHEBI:16526"/>
        <dbReference type="ChEBI" id="CHEBI:33019"/>
        <dbReference type="ChEBI" id="CHEBI:37575"/>
        <dbReference type="ChEBI" id="CHEBI:57841"/>
        <dbReference type="ChEBI" id="CHEBI:62899"/>
        <dbReference type="EC" id="2.5.1.3"/>
    </reaction>
</comment>
<feature type="binding site" evidence="9">
    <location>
        <position position="73"/>
    </location>
    <ligand>
        <name>4-amino-2-methyl-5-(diphosphooxymethyl)pyrimidine</name>
        <dbReference type="ChEBI" id="CHEBI:57841"/>
    </ligand>
</feature>
<dbReference type="GO" id="GO:0004789">
    <property type="term" value="F:thiamine-phosphate diphosphorylase activity"/>
    <property type="evidence" value="ECO:0007669"/>
    <property type="project" value="UniProtKB-UniRule"/>
</dbReference>
<dbReference type="OrthoDB" id="9812206at2"/>
<evidence type="ECO:0000256" key="5">
    <source>
        <dbReference type="ARBA" id="ARBA00022977"/>
    </source>
</evidence>
<reference evidence="14" key="1">
    <citation type="submission" date="2017-09" db="EMBL/GenBank/DDBJ databases">
        <authorList>
            <person name="Varghese N."/>
            <person name="Submissions S."/>
        </authorList>
    </citation>
    <scope>NUCLEOTIDE SEQUENCE [LARGE SCALE GENOMIC DNA]</scope>
    <source>
        <strain evidence="14">MSL47</strain>
    </source>
</reference>
<feature type="binding site" evidence="9">
    <location>
        <position position="74"/>
    </location>
    <ligand>
        <name>Mg(2+)</name>
        <dbReference type="ChEBI" id="CHEBI:18420"/>
    </ligand>
</feature>
<comment type="catalytic activity">
    <reaction evidence="6 9 10">
        <text>4-methyl-5-(2-phosphooxyethyl)-thiazole + 4-amino-2-methyl-5-(diphosphooxymethyl)pyrimidine + H(+) = thiamine phosphate + diphosphate</text>
        <dbReference type="Rhea" id="RHEA:22328"/>
        <dbReference type="ChEBI" id="CHEBI:15378"/>
        <dbReference type="ChEBI" id="CHEBI:33019"/>
        <dbReference type="ChEBI" id="CHEBI:37575"/>
        <dbReference type="ChEBI" id="CHEBI:57841"/>
        <dbReference type="ChEBI" id="CHEBI:58296"/>
        <dbReference type="EC" id="2.5.1.3"/>
    </reaction>
</comment>
<dbReference type="AlphaFoldDB" id="A0A285FWH9"/>
<evidence type="ECO:0000256" key="1">
    <source>
        <dbReference type="ARBA" id="ARBA00005165"/>
    </source>
</evidence>
<comment type="pathway">
    <text evidence="1 9 11">Cofactor biosynthesis; thiamine diphosphate biosynthesis; thiamine phosphate from 4-amino-2-methyl-5-diphosphomethylpyrimidine and 4-methyl-5-(2-phosphoethyl)-thiazole: step 1/1.</text>
</comment>
<evidence type="ECO:0000256" key="7">
    <source>
        <dbReference type="ARBA" id="ARBA00047851"/>
    </source>
</evidence>
<organism evidence="13 14">
    <name type="scientific">Orenia metallireducens</name>
    <dbReference type="NCBI Taxonomy" id="1413210"/>
    <lineage>
        <taxon>Bacteria</taxon>
        <taxon>Bacillati</taxon>
        <taxon>Bacillota</taxon>
        <taxon>Clostridia</taxon>
        <taxon>Halanaerobiales</taxon>
        <taxon>Halobacteroidaceae</taxon>
        <taxon>Orenia</taxon>
    </lineage>
</organism>
<proteinExistence type="inferred from homology"/>
<dbReference type="CDD" id="cd00564">
    <property type="entry name" value="TMP_TenI"/>
    <property type="match status" value="1"/>
</dbReference>
<dbReference type="PANTHER" id="PTHR20857">
    <property type="entry name" value="THIAMINE-PHOSPHATE PYROPHOSPHORYLASE"/>
    <property type="match status" value="1"/>
</dbReference>
<evidence type="ECO:0000256" key="2">
    <source>
        <dbReference type="ARBA" id="ARBA00022679"/>
    </source>
</evidence>
<dbReference type="GO" id="GO:0000287">
    <property type="term" value="F:magnesium ion binding"/>
    <property type="evidence" value="ECO:0007669"/>
    <property type="project" value="UniProtKB-UniRule"/>
</dbReference>
<dbReference type="GO" id="GO:0005737">
    <property type="term" value="C:cytoplasm"/>
    <property type="evidence" value="ECO:0007669"/>
    <property type="project" value="TreeGrafter"/>
</dbReference>
<feature type="binding site" evidence="9">
    <location>
        <position position="141"/>
    </location>
    <ligand>
        <name>4-amino-2-methyl-5-(diphosphooxymethyl)pyrimidine</name>
        <dbReference type="ChEBI" id="CHEBI:57841"/>
    </ligand>
</feature>
<dbReference type="PANTHER" id="PTHR20857:SF15">
    <property type="entry name" value="THIAMINE-PHOSPHATE SYNTHASE"/>
    <property type="match status" value="1"/>
</dbReference>
<dbReference type="Pfam" id="PF02581">
    <property type="entry name" value="TMP-TENI"/>
    <property type="match status" value="1"/>
</dbReference>
<dbReference type="InterPro" id="IPR013785">
    <property type="entry name" value="Aldolase_TIM"/>
</dbReference>
<dbReference type="STRING" id="1413210.U472_14410"/>
<feature type="binding site" evidence="9">
    <location>
        <position position="112"/>
    </location>
    <ligand>
        <name>4-amino-2-methyl-5-(diphosphooxymethyl)pyrimidine</name>
        <dbReference type="ChEBI" id="CHEBI:57841"/>
    </ligand>
</feature>
<dbReference type="InterPro" id="IPR036206">
    <property type="entry name" value="ThiamineP_synth_sf"/>
</dbReference>
<feature type="domain" description="Thiamine phosphate synthase/TenI" evidence="12">
    <location>
        <begin position="11"/>
        <end position="192"/>
    </location>
</feature>
<evidence type="ECO:0000313" key="14">
    <source>
        <dbReference type="Proteomes" id="UP000219573"/>
    </source>
</evidence>
<evidence type="ECO:0000259" key="12">
    <source>
        <dbReference type="Pfam" id="PF02581"/>
    </source>
</evidence>
<dbReference type="GO" id="GO:0009229">
    <property type="term" value="P:thiamine diphosphate biosynthetic process"/>
    <property type="evidence" value="ECO:0007669"/>
    <property type="project" value="UniProtKB-UniRule"/>
</dbReference>
<dbReference type="NCBIfam" id="TIGR00693">
    <property type="entry name" value="thiE"/>
    <property type="match status" value="1"/>
</dbReference>
<keyword evidence="5 9" id="KW-0784">Thiamine biosynthesis</keyword>
<feature type="binding site" evidence="9">
    <location>
        <begin position="138"/>
        <end position="140"/>
    </location>
    <ligand>
        <name>2-[(2R,5Z)-2-carboxy-4-methylthiazol-5(2H)-ylidene]ethyl phosphate</name>
        <dbReference type="ChEBI" id="CHEBI:62899"/>
    </ligand>
</feature>
<evidence type="ECO:0000256" key="10">
    <source>
        <dbReference type="RuleBase" id="RU003826"/>
    </source>
</evidence>
<evidence type="ECO:0000256" key="11">
    <source>
        <dbReference type="RuleBase" id="RU004253"/>
    </source>
</evidence>
<comment type="function">
    <text evidence="9">Condenses 4-methyl-5-(beta-hydroxyethyl)thiazole monophosphate (THZ-P) and 2-methyl-4-amino-5-hydroxymethyl pyrimidine pyrophosphate (HMP-PP) to form thiamine monophosphate (TMP).</text>
</comment>
<dbReference type="HAMAP" id="MF_00097">
    <property type="entry name" value="TMP_synthase"/>
    <property type="match status" value="1"/>
</dbReference>
<accession>A0A285FWH9</accession>
<sequence length="209" mass="23502">MNKIDKLTTDLYGITAEKFSLGRSNIEVVEEMIAAGVKIIQYREKEKKMLYKYEECQRLRELTKEAGVTFIINDDIHLALVIDADGVHIGQEDLPLEEVRKLLGEDKIIGLSTHSPQEAEYAVKRGADYIGVGPIFKTYTKEDVCDPVGLEYLEYVAQNIEIPFVAIGGIKEHNVEQVWDLGARCVCMVTEIVGAEDIRAKIASIRSRL</sequence>
<protein>
    <recommendedName>
        <fullName evidence="9">Thiamine-phosphate synthase</fullName>
        <shortName evidence="9">TP synthase</shortName>
        <shortName evidence="9">TPS</shortName>
        <ecNumber evidence="9">2.5.1.3</ecNumber>
    </recommendedName>
    <alternativeName>
        <fullName evidence="9">Thiamine-phosphate pyrophosphorylase</fullName>
        <shortName evidence="9">TMP pyrophosphorylase</shortName>
        <shortName evidence="9">TMP-PPase</shortName>
    </alternativeName>
</protein>
<dbReference type="EMBL" id="OBDZ01000003">
    <property type="protein sequence ID" value="SNY15605.1"/>
    <property type="molecule type" value="Genomic_DNA"/>
</dbReference>
<dbReference type="GO" id="GO:0009228">
    <property type="term" value="P:thiamine biosynthetic process"/>
    <property type="evidence" value="ECO:0007669"/>
    <property type="project" value="UniProtKB-KW"/>
</dbReference>
<evidence type="ECO:0000313" key="13">
    <source>
        <dbReference type="EMBL" id="SNY15605.1"/>
    </source>
</evidence>
<dbReference type="UniPathway" id="UPA00060">
    <property type="reaction ID" value="UER00141"/>
</dbReference>
<dbReference type="EC" id="2.5.1.3" evidence="9"/>
<comment type="similarity">
    <text evidence="9 10">Belongs to the thiamine-phosphate synthase family.</text>
</comment>
<keyword evidence="14" id="KW-1185">Reference proteome</keyword>
<dbReference type="InterPro" id="IPR022998">
    <property type="entry name" value="ThiamineP_synth_TenI"/>
</dbReference>
<feature type="binding site" evidence="9">
    <location>
        <position position="169"/>
    </location>
    <ligand>
        <name>2-[(2R,5Z)-2-carboxy-4-methylthiazol-5(2H)-ylidene]ethyl phosphate</name>
        <dbReference type="ChEBI" id="CHEBI:62899"/>
    </ligand>
</feature>
<evidence type="ECO:0000256" key="8">
    <source>
        <dbReference type="ARBA" id="ARBA00047883"/>
    </source>
</evidence>
<feature type="binding site" evidence="9">
    <location>
        <position position="93"/>
    </location>
    <ligand>
        <name>Mg(2+)</name>
        <dbReference type="ChEBI" id="CHEBI:18420"/>
    </ligand>
</feature>
<name>A0A285FWH9_9FIRM</name>
<dbReference type="SUPFAM" id="SSF51391">
    <property type="entry name" value="Thiamin phosphate synthase"/>
    <property type="match status" value="1"/>
</dbReference>
<dbReference type="InterPro" id="IPR034291">
    <property type="entry name" value="TMP_synthase"/>
</dbReference>
<keyword evidence="2 9" id="KW-0808">Transferase</keyword>
<comment type="catalytic activity">
    <reaction evidence="7 9 10">
        <text>2-(2-carboxy-4-methylthiazol-5-yl)ethyl phosphate + 4-amino-2-methyl-5-(diphosphooxymethyl)pyrimidine + 2 H(+) = thiamine phosphate + CO2 + diphosphate</text>
        <dbReference type="Rhea" id="RHEA:47848"/>
        <dbReference type="ChEBI" id="CHEBI:15378"/>
        <dbReference type="ChEBI" id="CHEBI:16526"/>
        <dbReference type="ChEBI" id="CHEBI:33019"/>
        <dbReference type="ChEBI" id="CHEBI:37575"/>
        <dbReference type="ChEBI" id="CHEBI:57841"/>
        <dbReference type="ChEBI" id="CHEBI:62890"/>
        <dbReference type="EC" id="2.5.1.3"/>
    </reaction>
</comment>
<evidence type="ECO:0000256" key="9">
    <source>
        <dbReference type="HAMAP-Rule" id="MF_00097"/>
    </source>
</evidence>
<comment type="cofactor">
    <cofactor evidence="9">
        <name>Mg(2+)</name>
        <dbReference type="ChEBI" id="CHEBI:18420"/>
    </cofactor>
    <text evidence="9">Binds 1 Mg(2+) ion per subunit.</text>
</comment>
<feature type="binding site" evidence="9">
    <location>
        <begin position="41"/>
        <end position="45"/>
    </location>
    <ligand>
        <name>4-amino-2-methyl-5-(diphosphooxymethyl)pyrimidine</name>
        <dbReference type="ChEBI" id="CHEBI:57841"/>
    </ligand>
</feature>
<dbReference type="FunFam" id="3.20.20.70:FF:000096">
    <property type="entry name" value="Thiamine-phosphate synthase"/>
    <property type="match status" value="1"/>
</dbReference>
<gene>
    <name evidence="9" type="primary">thiE</name>
    <name evidence="13" type="ORF">SAMN06265827_10365</name>
</gene>
<evidence type="ECO:0000256" key="3">
    <source>
        <dbReference type="ARBA" id="ARBA00022723"/>
    </source>
</evidence>
<evidence type="ECO:0000256" key="6">
    <source>
        <dbReference type="ARBA" id="ARBA00047334"/>
    </source>
</evidence>
<keyword evidence="4 9" id="KW-0460">Magnesium</keyword>
<dbReference type="RefSeq" id="WP_097016538.1">
    <property type="nucleotide sequence ID" value="NZ_OBDZ01000003.1"/>
</dbReference>
<keyword evidence="3 9" id="KW-0479">Metal-binding</keyword>